<evidence type="ECO:0000256" key="2">
    <source>
        <dbReference type="ARBA" id="ARBA00007528"/>
    </source>
</evidence>
<dbReference type="InterPro" id="IPR017853">
    <property type="entry name" value="GH"/>
</dbReference>
<dbReference type="GO" id="GO:0016787">
    <property type="term" value="F:hydrolase activity"/>
    <property type="evidence" value="ECO:0007669"/>
    <property type="project" value="UniProtKB-KW"/>
</dbReference>
<name>A0ABQ8GKT4_9PEZI</name>
<keyword evidence="5" id="KW-0808">Transferase</keyword>
<dbReference type="InterPro" id="IPR004886">
    <property type="entry name" value="Glucanosyltransferase"/>
</dbReference>
<sequence>MRASSLSAGLVASLAASASAIATISVKGSKFFTSDGDQFYVKGVAYQLVPQDPLINATQCKLDANLMEELGANSIRVYHVDPSGDHKDCMSTFADKGIYLWLDLDTFDTQIEQTNPTWNETQRSAFEKVMDEFQQYDNTAGFFVGNEVLTNGNGSVAAPYVKEAARDLKAYRDQKNYRDIPVGYSAADIADLRPMLQNYLACSSNSSENVDFYALNAYEWCGDSSYTTSGYSELQKNASTYNIPIFFSETGCNTNRPRTFADQAAIFGENMADTWSGSIIYEWIEEANDYGIVSYGAKVDATASGAPPDGYPRSGTPTPVSPDFSNLKSQWATLTPSGVKKSAYSPSLTAPACPDFTEGVWEVNGNVSLPTLGQVFDSSVRNSITAGATATGGSGAAASASASATKTGAANPAKEVKGMGIGLAGVLAGAVYWL</sequence>
<keyword evidence="4" id="KW-0325">Glycoprotein</keyword>
<dbReference type="SUPFAM" id="SSF51445">
    <property type="entry name" value="(Trans)glycosidases"/>
    <property type="match status" value="1"/>
</dbReference>
<reference evidence="7 8" key="1">
    <citation type="journal article" date="2021" name="Nat. Commun.">
        <title>Genetic determinants of endophytism in the Arabidopsis root mycobiome.</title>
        <authorList>
            <person name="Mesny F."/>
            <person name="Miyauchi S."/>
            <person name="Thiergart T."/>
            <person name="Pickel B."/>
            <person name="Atanasova L."/>
            <person name="Karlsson M."/>
            <person name="Huettel B."/>
            <person name="Barry K.W."/>
            <person name="Haridas S."/>
            <person name="Chen C."/>
            <person name="Bauer D."/>
            <person name="Andreopoulos W."/>
            <person name="Pangilinan J."/>
            <person name="LaButti K."/>
            <person name="Riley R."/>
            <person name="Lipzen A."/>
            <person name="Clum A."/>
            <person name="Drula E."/>
            <person name="Henrissat B."/>
            <person name="Kohler A."/>
            <person name="Grigoriev I.V."/>
            <person name="Martin F.M."/>
            <person name="Hacquard S."/>
        </authorList>
    </citation>
    <scope>NUCLEOTIDE SEQUENCE [LARGE SCALE GENOMIC DNA]</scope>
    <source>
        <strain evidence="7 8">MPI-SDFR-AT-0080</strain>
    </source>
</reference>
<dbReference type="Pfam" id="PF03198">
    <property type="entry name" value="Glyco_hydro_72"/>
    <property type="match status" value="1"/>
</dbReference>
<dbReference type="EMBL" id="JAGTJR010000008">
    <property type="protein sequence ID" value="KAH7056018.1"/>
    <property type="molecule type" value="Genomic_DNA"/>
</dbReference>
<feature type="signal peptide" evidence="5">
    <location>
        <begin position="1"/>
        <end position="20"/>
    </location>
</feature>
<comment type="similarity">
    <text evidence="2 5">Belongs to the glycosyl hydrolase 72 family.</text>
</comment>
<evidence type="ECO:0000256" key="4">
    <source>
        <dbReference type="ARBA" id="ARBA00023180"/>
    </source>
</evidence>
<keyword evidence="8" id="KW-1185">Reference proteome</keyword>
<dbReference type="Gene3D" id="3.20.20.80">
    <property type="entry name" value="Glycosidases"/>
    <property type="match status" value="1"/>
</dbReference>
<evidence type="ECO:0000256" key="1">
    <source>
        <dbReference type="ARBA" id="ARBA00004609"/>
    </source>
</evidence>
<feature type="chain" id="PRO_5044976902" description="1,3-beta-glucanosyltransferase" evidence="5">
    <location>
        <begin position="21"/>
        <end position="434"/>
    </location>
</feature>
<keyword evidence="5" id="KW-0449">Lipoprotein</keyword>
<dbReference type="PANTHER" id="PTHR31468">
    <property type="entry name" value="1,3-BETA-GLUCANOSYLTRANSFERASE GAS1"/>
    <property type="match status" value="1"/>
</dbReference>
<evidence type="ECO:0000256" key="6">
    <source>
        <dbReference type="SAM" id="MobiDB-lite"/>
    </source>
</evidence>
<comment type="subcellular location">
    <subcellularLocation>
        <location evidence="1 5">Cell membrane</location>
        <topology evidence="1 5">Lipid-anchor</topology>
        <topology evidence="1 5">GPI-anchor</topology>
    </subcellularLocation>
</comment>
<keyword evidence="7" id="KW-0378">Hydrolase</keyword>
<evidence type="ECO:0000256" key="5">
    <source>
        <dbReference type="RuleBase" id="RU361209"/>
    </source>
</evidence>
<keyword evidence="3 5" id="KW-0732">Signal</keyword>
<proteinExistence type="inferred from homology"/>
<evidence type="ECO:0000256" key="3">
    <source>
        <dbReference type="ARBA" id="ARBA00022729"/>
    </source>
</evidence>
<keyword evidence="5" id="KW-0472">Membrane</keyword>
<dbReference type="PANTHER" id="PTHR31468:SF8">
    <property type="entry name" value="1,3-BETA-GLUCANOSYLTRANSFERASE GAS2"/>
    <property type="match status" value="1"/>
</dbReference>
<comment type="caution">
    <text evidence="7">The sequence shown here is derived from an EMBL/GenBank/DDBJ whole genome shotgun (WGS) entry which is preliminary data.</text>
</comment>
<accession>A0ABQ8GKT4</accession>
<dbReference type="EC" id="2.4.1.-" evidence="5"/>
<keyword evidence="5" id="KW-0336">GPI-anchor</keyword>
<dbReference type="Proteomes" id="UP000774617">
    <property type="component" value="Unassembled WGS sequence"/>
</dbReference>
<comment type="function">
    <text evidence="5">Splits internally a 1,3-beta-glucan molecule and transfers the newly generated reducing end (the donor) to the non-reducing end of another 1,3-beta-glucan molecule (the acceptor) forming a 1,3-beta linkage, resulting in the elongation of 1,3-beta-glucan chains in the cell wall.</text>
</comment>
<gene>
    <name evidence="7" type="ORF">B0J12DRAFT_440346</name>
</gene>
<evidence type="ECO:0000313" key="7">
    <source>
        <dbReference type="EMBL" id="KAH7056018.1"/>
    </source>
</evidence>
<protein>
    <recommendedName>
        <fullName evidence="5">1,3-beta-glucanosyltransferase</fullName>
        <ecNumber evidence="5">2.4.1.-</ecNumber>
    </recommendedName>
</protein>
<organism evidence="7 8">
    <name type="scientific">Macrophomina phaseolina</name>
    <dbReference type="NCBI Taxonomy" id="35725"/>
    <lineage>
        <taxon>Eukaryota</taxon>
        <taxon>Fungi</taxon>
        <taxon>Dikarya</taxon>
        <taxon>Ascomycota</taxon>
        <taxon>Pezizomycotina</taxon>
        <taxon>Dothideomycetes</taxon>
        <taxon>Dothideomycetes incertae sedis</taxon>
        <taxon>Botryosphaeriales</taxon>
        <taxon>Botryosphaeriaceae</taxon>
        <taxon>Macrophomina</taxon>
    </lineage>
</organism>
<evidence type="ECO:0000313" key="8">
    <source>
        <dbReference type="Proteomes" id="UP000774617"/>
    </source>
</evidence>
<feature type="region of interest" description="Disordered" evidence="6">
    <location>
        <begin position="304"/>
        <end position="323"/>
    </location>
</feature>